<feature type="region of interest" description="Disordered" evidence="2">
    <location>
        <begin position="1"/>
        <end position="23"/>
    </location>
</feature>
<name>A0A183DJA3_9BILA</name>
<dbReference type="AlphaFoldDB" id="A0A183DJA3"/>
<dbReference type="EMBL" id="UYRT01026606">
    <property type="protein sequence ID" value="VDK65321.1"/>
    <property type="molecule type" value="Genomic_DNA"/>
</dbReference>
<dbReference type="GO" id="GO:0005737">
    <property type="term" value="C:cytoplasm"/>
    <property type="evidence" value="ECO:0007669"/>
    <property type="project" value="UniProtKB-ARBA"/>
</dbReference>
<keyword evidence="5" id="KW-1185">Reference proteome</keyword>
<gene>
    <name evidence="4" type="ORF">GPUH_LOCUS8796</name>
</gene>
<feature type="domain" description="PITH" evidence="3">
    <location>
        <begin position="37"/>
        <end position="90"/>
    </location>
</feature>
<dbReference type="WBParaSite" id="GPUH_0000880401-mRNA-1">
    <property type="protein sequence ID" value="GPUH_0000880401-mRNA-1"/>
    <property type="gene ID" value="GPUH_0000880401"/>
</dbReference>
<dbReference type="InterPro" id="IPR010400">
    <property type="entry name" value="PITH_dom"/>
</dbReference>
<dbReference type="InterPro" id="IPR008979">
    <property type="entry name" value="Galactose-bd-like_sf"/>
</dbReference>
<proteinExistence type="predicted"/>
<keyword evidence="1" id="KW-1015">Disulfide bond</keyword>
<sequence>MTNRSNSNEKVKVDSLRGGDPSALETMVKKWSDSAPKEESPVAGQTDLITFVDKSQVECLNEDDSATLRSLLSGESELRSDCDPQLIISI</sequence>
<reference evidence="6" key="1">
    <citation type="submission" date="2016-06" db="UniProtKB">
        <authorList>
            <consortium name="WormBaseParasite"/>
        </authorList>
    </citation>
    <scope>IDENTIFICATION</scope>
</reference>
<accession>A0A183DJA3</accession>
<protein>
    <submittedName>
        <fullName evidence="6">PITH domain-containing protein</fullName>
    </submittedName>
</protein>
<dbReference type="PROSITE" id="PS51532">
    <property type="entry name" value="PITH"/>
    <property type="match status" value="1"/>
</dbReference>
<reference evidence="4 5" key="2">
    <citation type="submission" date="2018-11" db="EMBL/GenBank/DDBJ databases">
        <authorList>
            <consortium name="Pathogen Informatics"/>
        </authorList>
    </citation>
    <scope>NUCLEOTIDE SEQUENCE [LARGE SCALE GENOMIC DNA]</scope>
</reference>
<dbReference type="Pfam" id="PF06201">
    <property type="entry name" value="PITH"/>
    <property type="match status" value="1"/>
</dbReference>
<dbReference type="Proteomes" id="UP000271098">
    <property type="component" value="Unassembled WGS sequence"/>
</dbReference>
<evidence type="ECO:0000259" key="3">
    <source>
        <dbReference type="PROSITE" id="PS51532"/>
    </source>
</evidence>
<dbReference type="SUPFAM" id="SSF49785">
    <property type="entry name" value="Galactose-binding domain-like"/>
    <property type="match status" value="1"/>
</dbReference>
<organism evidence="6">
    <name type="scientific">Gongylonema pulchrum</name>
    <dbReference type="NCBI Taxonomy" id="637853"/>
    <lineage>
        <taxon>Eukaryota</taxon>
        <taxon>Metazoa</taxon>
        <taxon>Ecdysozoa</taxon>
        <taxon>Nematoda</taxon>
        <taxon>Chromadorea</taxon>
        <taxon>Rhabditida</taxon>
        <taxon>Spirurina</taxon>
        <taxon>Spiruromorpha</taxon>
        <taxon>Spiruroidea</taxon>
        <taxon>Gongylonematidae</taxon>
        <taxon>Gongylonema</taxon>
    </lineage>
</organism>
<dbReference type="Gene3D" id="2.60.120.470">
    <property type="entry name" value="PITH domain"/>
    <property type="match status" value="1"/>
</dbReference>
<feature type="compositionally biased region" description="Basic and acidic residues" evidence="2">
    <location>
        <begin position="7"/>
        <end position="17"/>
    </location>
</feature>
<evidence type="ECO:0000313" key="4">
    <source>
        <dbReference type="EMBL" id="VDK65321.1"/>
    </source>
</evidence>
<evidence type="ECO:0000256" key="2">
    <source>
        <dbReference type="SAM" id="MobiDB-lite"/>
    </source>
</evidence>
<evidence type="ECO:0000313" key="5">
    <source>
        <dbReference type="Proteomes" id="UP000271098"/>
    </source>
</evidence>
<evidence type="ECO:0000313" key="6">
    <source>
        <dbReference type="WBParaSite" id="GPUH_0000880401-mRNA-1"/>
    </source>
</evidence>
<dbReference type="PANTHER" id="PTHR46115">
    <property type="entry name" value="THIOREDOXIN-LIKE PROTEIN 1"/>
    <property type="match status" value="1"/>
</dbReference>
<dbReference type="InterPro" id="IPR037047">
    <property type="entry name" value="PITH_dom_sf"/>
</dbReference>
<evidence type="ECO:0000256" key="1">
    <source>
        <dbReference type="ARBA" id="ARBA00023157"/>
    </source>
</evidence>